<evidence type="ECO:0000259" key="10">
    <source>
        <dbReference type="Pfam" id="PF01035"/>
    </source>
</evidence>
<feature type="active site" description="Nucleophile; methyl group acceptor" evidence="9">
    <location>
        <position position="138"/>
    </location>
</feature>
<evidence type="ECO:0000256" key="4">
    <source>
        <dbReference type="ARBA" id="ARBA00022603"/>
    </source>
</evidence>
<feature type="domain" description="Methylated-DNA-[protein]-cysteine S-methyltransferase DNA binding" evidence="10">
    <location>
        <begin position="87"/>
        <end position="166"/>
    </location>
</feature>
<dbReference type="PROSITE" id="PS00374">
    <property type="entry name" value="MGMT"/>
    <property type="match status" value="1"/>
</dbReference>
<dbReference type="Pfam" id="PF01035">
    <property type="entry name" value="DNA_binding_1"/>
    <property type="match status" value="1"/>
</dbReference>
<dbReference type="FunFam" id="1.10.10.10:FF:000214">
    <property type="entry name" value="Methylated-DNA--protein-cysteine methyltransferase"/>
    <property type="match status" value="1"/>
</dbReference>
<dbReference type="Gene3D" id="1.10.10.10">
    <property type="entry name" value="Winged helix-like DNA-binding domain superfamily/Winged helix DNA-binding domain"/>
    <property type="match status" value="1"/>
</dbReference>
<feature type="domain" description="Methylguanine DNA methyltransferase ribonuclease-like" evidence="11">
    <location>
        <begin position="6"/>
        <end position="83"/>
    </location>
</feature>
<dbReference type="InterPro" id="IPR008332">
    <property type="entry name" value="MethylG_MeTrfase_N"/>
</dbReference>
<dbReference type="InterPro" id="IPR036388">
    <property type="entry name" value="WH-like_DNA-bd_sf"/>
</dbReference>
<dbReference type="GO" id="GO:0032259">
    <property type="term" value="P:methylation"/>
    <property type="evidence" value="ECO:0007669"/>
    <property type="project" value="UniProtKB-KW"/>
</dbReference>
<organism evidence="12 13">
    <name type="scientific">Listeria booriae</name>
    <dbReference type="NCBI Taxonomy" id="1552123"/>
    <lineage>
        <taxon>Bacteria</taxon>
        <taxon>Bacillati</taxon>
        <taxon>Bacillota</taxon>
        <taxon>Bacilli</taxon>
        <taxon>Bacillales</taxon>
        <taxon>Listeriaceae</taxon>
        <taxon>Listeria</taxon>
    </lineage>
</organism>
<evidence type="ECO:0000256" key="9">
    <source>
        <dbReference type="HAMAP-Rule" id="MF_00772"/>
    </source>
</evidence>
<protein>
    <recommendedName>
        <fullName evidence="9">Methylated-DNA--protein-cysteine methyltransferase</fullName>
        <ecNumber evidence="9">2.1.1.63</ecNumber>
    </recommendedName>
    <alternativeName>
        <fullName evidence="9">6-O-methylguanine-DNA methyltransferase</fullName>
        <shortName evidence="9">MGMT</shortName>
    </alternativeName>
    <alternativeName>
        <fullName evidence="9">O-6-methylguanine-DNA-alkyltransferase</fullName>
    </alternativeName>
</protein>
<dbReference type="PANTHER" id="PTHR10815">
    <property type="entry name" value="METHYLATED-DNA--PROTEIN-CYSTEINE METHYLTRANSFERASE"/>
    <property type="match status" value="1"/>
</dbReference>
<keyword evidence="4 9" id="KW-0489">Methyltransferase</keyword>
<keyword evidence="5 9" id="KW-0808">Transferase</keyword>
<comment type="subcellular location">
    <subcellularLocation>
        <location evidence="9">Cytoplasm</location>
    </subcellularLocation>
</comment>
<keyword evidence="3 9" id="KW-0963">Cytoplasm</keyword>
<dbReference type="Gene3D" id="3.30.160.70">
    <property type="entry name" value="Methylated DNA-protein cysteine methyltransferase domain"/>
    <property type="match status" value="1"/>
</dbReference>
<dbReference type="OrthoDB" id="9802228at2"/>
<evidence type="ECO:0000256" key="5">
    <source>
        <dbReference type="ARBA" id="ARBA00022679"/>
    </source>
</evidence>
<comment type="catalytic activity">
    <reaction evidence="1 9">
        <text>a 4-O-methyl-thymidine in DNA + L-cysteinyl-[protein] = a thymidine in DNA + S-methyl-L-cysteinyl-[protein]</text>
        <dbReference type="Rhea" id="RHEA:53428"/>
        <dbReference type="Rhea" id="RHEA-COMP:10131"/>
        <dbReference type="Rhea" id="RHEA-COMP:10132"/>
        <dbReference type="Rhea" id="RHEA-COMP:13555"/>
        <dbReference type="Rhea" id="RHEA-COMP:13556"/>
        <dbReference type="ChEBI" id="CHEBI:29950"/>
        <dbReference type="ChEBI" id="CHEBI:82612"/>
        <dbReference type="ChEBI" id="CHEBI:137386"/>
        <dbReference type="ChEBI" id="CHEBI:137387"/>
        <dbReference type="EC" id="2.1.1.63"/>
    </reaction>
</comment>
<dbReference type="HAMAP" id="MF_00772">
    <property type="entry name" value="OGT"/>
    <property type="match status" value="1"/>
</dbReference>
<keyword evidence="7 9" id="KW-0234">DNA repair</keyword>
<comment type="function">
    <text evidence="9">Involved in the cellular defense against the biological effects of O6-methylguanine (O6-MeG) and O4-methylthymine (O4-MeT) in DNA. Repairs the methylated nucleobase in DNA by stoichiometrically transferring the methyl group to a cysteine residue in the enzyme. This is a suicide reaction: the enzyme is irreversibly inactivated.</text>
</comment>
<dbReference type="InterPro" id="IPR023546">
    <property type="entry name" value="MGMT"/>
</dbReference>
<evidence type="ECO:0000313" key="13">
    <source>
        <dbReference type="Proteomes" id="UP000029844"/>
    </source>
</evidence>
<comment type="catalytic activity">
    <reaction evidence="8 9">
        <text>a 6-O-methyl-2'-deoxyguanosine in DNA + L-cysteinyl-[protein] = S-methyl-L-cysteinyl-[protein] + a 2'-deoxyguanosine in DNA</text>
        <dbReference type="Rhea" id="RHEA:24000"/>
        <dbReference type="Rhea" id="RHEA-COMP:10131"/>
        <dbReference type="Rhea" id="RHEA-COMP:10132"/>
        <dbReference type="Rhea" id="RHEA-COMP:11367"/>
        <dbReference type="Rhea" id="RHEA-COMP:11368"/>
        <dbReference type="ChEBI" id="CHEBI:29950"/>
        <dbReference type="ChEBI" id="CHEBI:82612"/>
        <dbReference type="ChEBI" id="CHEBI:85445"/>
        <dbReference type="ChEBI" id="CHEBI:85448"/>
        <dbReference type="EC" id="2.1.1.63"/>
    </reaction>
</comment>
<dbReference type="STRING" id="1552123.EP57_00200"/>
<evidence type="ECO:0000256" key="8">
    <source>
        <dbReference type="ARBA" id="ARBA00049348"/>
    </source>
</evidence>
<proteinExistence type="inferred from homology"/>
<keyword evidence="6 9" id="KW-0227">DNA damage</keyword>
<dbReference type="PANTHER" id="PTHR10815:SF12">
    <property type="entry name" value="METHYLATED-DNA--PROTEIN-CYSTEINE METHYLTRANSFERASE, INDUCIBLE"/>
    <property type="match status" value="1"/>
</dbReference>
<dbReference type="Proteomes" id="UP000029844">
    <property type="component" value="Unassembled WGS sequence"/>
</dbReference>
<dbReference type="EMBL" id="JNFA01000001">
    <property type="protein sequence ID" value="KGL45453.1"/>
    <property type="molecule type" value="Genomic_DNA"/>
</dbReference>
<evidence type="ECO:0000256" key="2">
    <source>
        <dbReference type="ARBA" id="ARBA00008711"/>
    </source>
</evidence>
<dbReference type="eggNOG" id="COG0350">
    <property type="taxonomic scope" value="Bacteria"/>
</dbReference>
<dbReference type="InterPro" id="IPR014048">
    <property type="entry name" value="MethylDNA_cys_MeTrfase_DNA-bd"/>
</dbReference>
<evidence type="ECO:0000256" key="3">
    <source>
        <dbReference type="ARBA" id="ARBA00022490"/>
    </source>
</evidence>
<dbReference type="GeneID" id="58715869"/>
<comment type="caution">
    <text evidence="12">The sequence shown here is derived from an EMBL/GenBank/DDBJ whole genome shotgun (WGS) entry which is preliminary data.</text>
</comment>
<dbReference type="GO" id="GO:0003908">
    <property type="term" value="F:methylated-DNA-[protein]-cysteine S-methyltransferase activity"/>
    <property type="evidence" value="ECO:0007669"/>
    <property type="project" value="UniProtKB-UniRule"/>
</dbReference>
<dbReference type="GO" id="GO:0006307">
    <property type="term" value="P:DNA alkylation repair"/>
    <property type="evidence" value="ECO:0007669"/>
    <property type="project" value="UniProtKB-UniRule"/>
</dbReference>
<dbReference type="InterPro" id="IPR036217">
    <property type="entry name" value="MethylDNA_cys_MeTrfase_DNAb"/>
</dbReference>
<dbReference type="InterPro" id="IPR001497">
    <property type="entry name" value="MethylDNA_cys_MeTrfase_AS"/>
</dbReference>
<comment type="similarity">
    <text evidence="2 9">Belongs to the MGMT family.</text>
</comment>
<dbReference type="SUPFAM" id="SSF46767">
    <property type="entry name" value="Methylated DNA-protein cysteine methyltransferase, C-terminal domain"/>
    <property type="match status" value="1"/>
</dbReference>
<name>A0A099WLU8_9LIST</name>
<sequence>MENRKVYYGLMEVAGMRLYVGVSERGLMFVGSDGADIGELERWTVRKKGIDLTENQDKIAPFARELALYLSGARREFDLPLDFAGTAFQEAVWQALLRIPYGQTRTYSDIAAEIGKPDAVRAVGTAIGANPILMVIPCHRVIGKNGKITGYRGGVAMKEQLLRLESAGSALPKAAF</sequence>
<dbReference type="EC" id="2.1.1.63" evidence="9"/>
<dbReference type="SUPFAM" id="SSF53155">
    <property type="entry name" value="Methylated DNA-protein cysteine methyltransferase domain"/>
    <property type="match status" value="1"/>
</dbReference>
<reference evidence="12 13" key="1">
    <citation type="submission" date="2014-05" db="EMBL/GenBank/DDBJ databases">
        <title>Novel Listeriaceae from food processing environments.</title>
        <authorList>
            <person name="den Bakker H.C."/>
        </authorList>
    </citation>
    <scope>NUCLEOTIDE SEQUENCE [LARGE SCALE GENOMIC DNA]</scope>
    <source>
        <strain evidence="12 13">FSL A5-0281</strain>
    </source>
</reference>
<dbReference type="AlphaFoldDB" id="A0A099WLU8"/>
<dbReference type="GO" id="GO:0005737">
    <property type="term" value="C:cytoplasm"/>
    <property type="evidence" value="ECO:0007669"/>
    <property type="project" value="UniProtKB-SubCell"/>
</dbReference>
<gene>
    <name evidence="12" type="ORF">EP57_00200</name>
</gene>
<evidence type="ECO:0000313" key="12">
    <source>
        <dbReference type="EMBL" id="KGL45453.1"/>
    </source>
</evidence>
<evidence type="ECO:0000256" key="7">
    <source>
        <dbReference type="ARBA" id="ARBA00023204"/>
    </source>
</evidence>
<keyword evidence="13" id="KW-1185">Reference proteome</keyword>
<comment type="miscellaneous">
    <text evidence="9">This enzyme catalyzes only one turnover and therefore is not strictly catalytic. According to one definition, an enzyme is a biocatalyst that acts repeatedly and over many reaction cycles.</text>
</comment>
<dbReference type="CDD" id="cd06445">
    <property type="entry name" value="ATase"/>
    <property type="match status" value="1"/>
</dbReference>
<dbReference type="RefSeq" id="WP_036083030.1">
    <property type="nucleotide sequence ID" value="NZ_CBCSHQ010000002.1"/>
</dbReference>
<dbReference type="NCBIfam" id="TIGR00589">
    <property type="entry name" value="ogt"/>
    <property type="match status" value="1"/>
</dbReference>
<evidence type="ECO:0000256" key="1">
    <source>
        <dbReference type="ARBA" id="ARBA00001286"/>
    </source>
</evidence>
<dbReference type="Pfam" id="PF02870">
    <property type="entry name" value="Methyltransf_1N"/>
    <property type="match status" value="1"/>
</dbReference>
<evidence type="ECO:0000256" key="6">
    <source>
        <dbReference type="ARBA" id="ARBA00022763"/>
    </source>
</evidence>
<evidence type="ECO:0000259" key="11">
    <source>
        <dbReference type="Pfam" id="PF02870"/>
    </source>
</evidence>
<accession>A0A099WLU8</accession>
<dbReference type="InterPro" id="IPR036631">
    <property type="entry name" value="MGMT_N_sf"/>
</dbReference>